<dbReference type="STRING" id="546414.Deide_00730"/>
<dbReference type="AlphaFoldDB" id="C1CXR7"/>
<sequence>MTNLAEVVAKQLPFLRSITEEQAERRPAPDVWCAKEILGHLIDSGVNNHARFVRASREEGLDLPGYDQNAWVEAGTYSGRPWADVLELWAGYQQHLAQVMASLPVSSLDHTLRVGGGEPVTLRFLTQEYVTHQVHHLAQIRERTGV</sequence>
<protein>
    <recommendedName>
        <fullName evidence="1">DinB-like domain-containing protein</fullName>
    </recommendedName>
</protein>
<dbReference type="KEGG" id="ddr:Deide_00730"/>
<dbReference type="Gene3D" id="1.20.120.450">
    <property type="entry name" value="dinb family like domain"/>
    <property type="match status" value="1"/>
</dbReference>
<evidence type="ECO:0000259" key="1">
    <source>
        <dbReference type="Pfam" id="PF12867"/>
    </source>
</evidence>
<accession>C1CXR7</accession>
<dbReference type="InterPro" id="IPR024775">
    <property type="entry name" value="DinB-like"/>
</dbReference>
<evidence type="ECO:0000313" key="3">
    <source>
        <dbReference type="Proteomes" id="UP000002208"/>
    </source>
</evidence>
<dbReference type="eggNOG" id="COG0456">
    <property type="taxonomic scope" value="Bacteria"/>
</dbReference>
<reference evidence="2 3" key="1">
    <citation type="journal article" date="2009" name="PLoS Genet.">
        <title>Alliance of proteomics and genomics to unravel the specificities of Sahara bacterium Deinococcus deserti.</title>
        <authorList>
            <person name="de Groot A."/>
            <person name="Dulermo R."/>
            <person name="Ortet P."/>
            <person name="Blanchard L."/>
            <person name="Guerin P."/>
            <person name="Fernandez B."/>
            <person name="Vacherie B."/>
            <person name="Dossat C."/>
            <person name="Jolivet E."/>
            <person name="Siguier P."/>
            <person name="Chandler M."/>
            <person name="Barakat M."/>
            <person name="Dedieu A."/>
            <person name="Barbe V."/>
            <person name="Heulin T."/>
            <person name="Sommer S."/>
            <person name="Achouak W."/>
            <person name="Armengaud J."/>
        </authorList>
    </citation>
    <scope>NUCLEOTIDE SEQUENCE [LARGE SCALE GENOMIC DNA]</scope>
    <source>
        <strain evidence="3">DSM 17065 / CIP 109153 / LMG 22923 / VCD115</strain>
    </source>
</reference>
<name>C1CXR7_DEIDV</name>
<organism evidence="2 3">
    <name type="scientific">Deinococcus deserti (strain DSM 17065 / CIP 109153 / LMG 22923 / VCD115)</name>
    <dbReference type="NCBI Taxonomy" id="546414"/>
    <lineage>
        <taxon>Bacteria</taxon>
        <taxon>Thermotogati</taxon>
        <taxon>Deinococcota</taxon>
        <taxon>Deinococci</taxon>
        <taxon>Deinococcales</taxon>
        <taxon>Deinococcaceae</taxon>
        <taxon>Deinococcus</taxon>
    </lineage>
</organism>
<evidence type="ECO:0000313" key="2">
    <source>
        <dbReference type="EMBL" id="ACO44873.1"/>
    </source>
</evidence>
<dbReference type="SUPFAM" id="SSF109854">
    <property type="entry name" value="DinB/YfiT-like putative metalloenzymes"/>
    <property type="match status" value="1"/>
</dbReference>
<keyword evidence="3" id="KW-1185">Reference proteome</keyword>
<dbReference type="OrthoDB" id="9793216at2"/>
<feature type="domain" description="DinB-like" evidence="1">
    <location>
        <begin position="9"/>
        <end position="140"/>
    </location>
</feature>
<dbReference type="PaxDb" id="546414-Deide_00730"/>
<dbReference type="InterPro" id="IPR034660">
    <property type="entry name" value="DinB/YfiT-like"/>
</dbReference>
<dbReference type="Pfam" id="PF12867">
    <property type="entry name" value="DinB_2"/>
    <property type="match status" value="1"/>
</dbReference>
<dbReference type="EMBL" id="CP001114">
    <property type="protein sequence ID" value="ACO44873.1"/>
    <property type="molecule type" value="Genomic_DNA"/>
</dbReference>
<dbReference type="Proteomes" id="UP000002208">
    <property type="component" value="Chromosome"/>
</dbReference>
<dbReference type="RefSeq" id="WP_012691996.1">
    <property type="nucleotide sequence ID" value="NC_012526.1"/>
</dbReference>
<dbReference type="HOGENOM" id="CLU_105789_4_0_0"/>
<gene>
    <name evidence="2" type="ordered locus">Deide_00730</name>
</gene>
<proteinExistence type="predicted"/>